<feature type="compositionally biased region" description="Basic and acidic residues" evidence="6">
    <location>
        <begin position="144"/>
        <end position="169"/>
    </location>
</feature>
<comment type="caution">
    <text evidence="7">The sequence shown here is derived from an EMBL/GenBank/DDBJ whole genome shotgun (WGS) entry which is preliminary data.</text>
</comment>
<reference evidence="7 8" key="1">
    <citation type="journal article" date="2012" name="FEMS Yeast Res.">
        <title>The genome sequence of the wine yeast VIN7 reveals an allotriploid hybrid genome with Saccharomyces cerevisiae and Saccharomyces kudriavzevii origins.</title>
        <authorList>
            <person name="Borneman A.R."/>
            <person name="Desany B.A."/>
            <person name="Riches D."/>
            <person name="Affourtit J.P."/>
            <person name="Forgan A.H."/>
            <person name="Pretorius I.S."/>
            <person name="Egholm M."/>
            <person name="Chambers P.J."/>
        </authorList>
    </citation>
    <scope>NUCLEOTIDE SEQUENCE [LARGE SCALE GENOMIC DNA]</scope>
    <source>
        <strain evidence="7 8">VIN7</strain>
    </source>
</reference>
<feature type="region of interest" description="Disordered" evidence="6">
    <location>
        <begin position="25"/>
        <end position="57"/>
    </location>
</feature>
<dbReference type="PANTHER" id="PTHR21964">
    <property type="entry name" value="BREAST CANCER METASTASIS-SUPPRESSOR 1"/>
    <property type="match status" value="1"/>
</dbReference>
<dbReference type="AlphaFoldDB" id="H0GQV0"/>
<protein>
    <submittedName>
        <fullName evidence="7">Dep1p</fullName>
    </submittedName>
</protein>
<feature type="compositionally biased region" description="Polar residues" evidence="6">
    <location>
        <begin position="38"/>
        <end position="51"/>
    </location>
</feature>
<accession>H0GQV0</accession>
<dbReference type="GO" id="GO:0005654">
    <property type="term" value="C:nucleoplasm"/>
    <property type="evidence" value="ECO:0007669"/>
    <property type="project" value="UniProtKB-ARBA"/>
</dbReference>
<dbReference type="GO" id="GO:0010468">
    <property type="term" value="P:regulation of gene expression"/>
    <property type="evidence" value="ECO:0007669"/>
    <property type="project" value="UniProtKB-ARBA"/>
</dbReference>
<keyword evidence="5" id="KW-0539">Nucleus</keyword>
<evidence type="ECO:0000256" key="5">
    <source>
        <dbReference type="ARBA" id="ARBA00023242"/>
    </source>
</evidence>
<keyword evidence="3" id="KW-0805">Transcription regulation</keyword>
<evidence type="ECO:0000313" key="8">
    <source>
        <dbReference type="Proteomes" id="UP000009009"/>
    </source>
</evidence>
<name>H0GQV0_SACCK</name>
<sequence length="435" mass="50705">MKVVLGNFIPKERFWKINSKVCSSSSETQKPEQRHRSWQMSHHTPQGSEQTAAKEQDIDQESVLSNLDFNTDLNHNLNLSEYYISSDAGTEKMDSDEEKSLASLPELRYAPKLSSLVKQETPTEGSKRPHEEEEEEEEEEEPEDNKKMKVTKDEDAMEAKEKSADVRDEQGDEGDNEEENIEEENENDNEHTAPPAVVMPSPIEIEEQRTTALKEITDIEYKFAQLRQKLYDNQLVRLQTELQMCLEGSHRELQAYYSKIAAIRDYKLHRAYQRQKYELSCINTETLATRTFIHQDFHKKATDLRARLLNRTTQTWYDINKERRDMDIVIPDVNYHVPIKLDNKTLSCITGYASAAQLRYPGEPVAEDLACESIEYRYRANPVDKLEVIVDRMRLNNEISDLEGLRKYFHSFPGAPELNPLRDSEINDDFHHWTQ</sequence>
<evidence type="ECO:0000256" key="3">
    <source>
        <dbReference type="ARBA" id="ARBA00023015"/>
    </source>
</evidence>
<dbReference type="PhylomeDB" id="H0GQV0"/>
<evidence type="ECO:0000313" key="7">
    <source>
        <dbReference type="EMBL" id="EHN03810.1"/>
    </source>
</evidence>
<keyword evidence="4" id="KW-0804">Transcription</keyword>
<dbReference type="EMBL" id="AGVY01000117">
    <property type="protein sequence ID" value="EHN03810.1"/>
    <property type="molecule type" value="Genomic_DNA"/>
</dbReference>
<comment type="subcellular location">
    <subcellularLocation>
        <location evidence="1">Nucleus</location>
    </subcellularLocation>
</comment>
<evidence type="ECO:0000256" key="6">
    <source>
        <dbReference type="SAM" id="MobiDB-lite"/>
    </source>
</evidence>
<dbReference type="OrthoDB" id="20886at2759"/>
<dbReference type="Pfam" id="PF08598">
    <property type="entry name" value="Sds3"/>
    <property type="match status" value="1"/>
</dbReference>
<feature type="compositionally biased region" description="Acidic residues" evidence="6">
    <location>
        <begin position="170"/>
        <end position="187"/>
    </location>
</feature>
<dbReference type="InterPro" id="IPR013907">
    <property type="entry name" value="Sds3"/>
</dbReference>
<feature type="region of interest" description="Disordered" evidence="6">
    <location>
        <begin position="112"/>
        <end position="196"/>
    </location>
</feature>
<feature type="compositionally biased region" description="Acidic residues" evidence="6">
    <location>
        <begin position="132"/>
        <end position="143"/>
    </location>
</feature>
<evidence type="ECO:0000256" key="2">
    <source>
        <dbReference type="ARBA" id="ARBA00022491"/>
    </source>
</evidence>
<evidence type="ECO:0000256" key="4">
    <source>
        <dbReference type="ARBA" id="ARBA00023163"/>
    </source>
</evidence>
<evidence type="ECO:0000256" key="1">
    <source>
        <dbReference type="ARBA" id="ARBA00004123"/>
    </source>
</evidence>
<dbReference type="HOGENOM" id="CLU_028822_0_0_1"/>
<keyword evidence="8" id="KW-1185">Reference proteome</keyword>
<keyword evidence="2" id="KW-0678">Repressor</keyword>
<proteinExistence type="predicted"/>
<organism evidence="7 8">
    <name type="scientific">Saccharomyces cerevisiae x Saccharomyces kudriavzevii (strain VIN7)</name>
    <name type="common">Yeast</name>
    <dbReference type="NCBI Taxonomy" id="1095631"/>
    <lineage>
        <taxon>Eukaryota</taxon>
        <taxon>Fungi</taxon>
        <taxon>Dikarya</taxon>
        <taxon>Ascomycota</taxon>
        <taxon>Saccharomycotina</taxon>
        <taxon>Saccharomycetes</taxon>
        <taxon>Saccharomycetales</taxon>
        <taxon>Saccharomycetaceae</taxon>
        <taxon>Saccharomyces</taxon>
    </lineage>
</organism>
<dbReference type="Proteomes" id="UP000009009">
    <property type="component" value="Unassembled WGS sequence"/>
</dbReference>
<gene>
    <name evidence="7" type="ORF">VIN7_5395</name>
</gene>
<dbReference type="SMART" id="SM01401">
    <property type="entry name" value="Sds3"/>
    <property type="match status" value="1"/>
</dbReference>